<evidence type="ECO:0000313" key="12">
    <source>
        <dbReference type="Proteomes" id="UP001165289"/>
    </source>
</evidence>
<keyword evidence="3 7" id="KW-0812">Transmembrane</keyword>
<keyword evidence="5 8" id="KW-1133">Transmembrane helix</keyword>
<evidence type="ECO:0000256" key="2">
    <source>
        <dbReference type="ARBA" id="ARBA00007104"/>
    </source>
</evidence>
<evidence type="ECO:0000256" key="1">
    <source>
        <dbReference type="ARBA" id="ARBA00004479"/>
    </source>
</evidence>
<keyword evidence="4 9" id="KW-0732">Signal</keyword>
<evidence type="ECO:0000259" key="10">
    <source>
        <dbReference type="PROSITE" id="PS50866"/>
    </source>
</evidence>
<reference evidence="11 12" key="1">
    <citation type="journal article" date="2023" name="BMC Biol.">
        <title>The compact genome of the sponge Oopsacas minuta (Hexactinellida) is lacking key metazoan core genes.</title>
        <authorList>
            <person name="Santini S."/>
            <person name="Schenkelaars Q."/>
            <person name="Jourda C."/>
            <person name="Duchesne M."/>
            <person name="Belahbib H."/>
            <person name="Rocher C."/>
            <person name="Selva M."/>
            <person name="Riesgo A."/>
            <person name="Vervoort M."/>
            <person name="Leys S.P."/>
            <person name="Kodjabachian L."/>
            <person name="Le Bivic A."/>
            <person name="Borchiellini C."/>
            <person name="Claverie J.M."/>
            <person name="Renard E."/>
        </authorList>
    </citation>
    <scope>NUCLEOTIDE SEQUENCE [LARGE SCALE GENOMIC DNA]</scope>
    <source>
        <strain evidence="11">SPO-2</strain>
    </source>
</reference>
<dbReference type="InterPro" id="IPR015720">
    <property type="entry name" value="Emp24-like"/>
</dbReference>
<comment type="subcellular location">
    <subcellularLocation>
        <location evidence="1 7">Membrane</location>
        <topology evidence="1 7">Single-pass type I membrane protein</topology>
    </subcellularLocation>
</comment>
<evidence type="ECO:0000256" key="3">
    <source>
        <dbReference type="ARBA" id="ARBA00022692"/>
    </source>
</evidence>
<evidence type="ECO:0000256" key="4">
    <source>
        <dbReference type="ARBA" id="ARBA00022729"/>
    </source>
</evidence>
<comment type="similarity">
    <text evidence="2 7">Belongs to the EMP24/GP25L family.</text>
</comment>
<feature type="chain" id="PRO_5043451246" evidence="9">
    <location>
        <begin position="20"/>
        <end position="215"/>
    </location>
</feature>
<keyword evidence="12" id="KW-1185">Reference proteome</keyword>
<comment type="caution">
    <text evidence="11">The sequence shown here is derived from an EMBL/GenBank/DDBJ whole genome shotgun (WGS) entry which is preliminary data.</text>
</comment>
<evidence type="ECO:0000313" key="11">
    <source>
        <dbReference type="EMBL" id="KAI6646409.1"/>
    </source>
</evidence>
<dbReference type="AlphaFoldDB" id="A0AAV7JCB5"/>
<accession>A0AAV7JCB5</accession>
<dbReference type="SMART" id="SM01190">
    <property type="entry name" value="EMP24_GP25L"/>
    <property type="match status" value="1"/>
</dbReference>
<gene>
    <name evidence="11" type="ORF">LOD99_12531</name>
</gene>
<dbReference type="InterPro" id="IPR009038">
    <property type="entry name" value="GOLD_dom"/>
</dbReference>
<sequence length="215" mass="25357">MDKILSILLLFSLISPNLCLYFHIQEKEEKCFIEEIPIETPVIGSYKIETFNNHIQAWEKAEHPIGMHVTITGPDRKVIQSRDFSTEGRFSFTSNYPGEHSICLRSTTDQWFAGIKLRIHLDLQSGEHAVNYDEVATKEKLTDMQLRMRKLLEHVEQINREQDYQRLREERFRYTSESTNARVLWWSLGQVIIVLVIGFLQMRHLKSFFEAKKLV</sequence>
<organism evidence="11 12">
    <name type="scientific">Oopsacas minuta</name>
    <dbReference type="NCBI Taxonomy" id="111878"/>
    <lineage>
        <taxon>Eukaryota</taxon>
        <taxon>Metazoa</taxon>
        <taxon>Porifera</taxon>
        <taxon>Hexactinellida</taxon>
        <taxon>Hexasterophora</taxon>
        <taxon>Lyssacinosida</taxon>
        <taxon>Leucopsacidae</taxon>
        <taxon>Oopsacas</taxon>
    </lineage>
</organism>
<feature type="transmembrane region" description="Helical" evidence="8">
    <location>
        <begin position="183"/>
        <end position="202"/>
    </location>
</feature>
<evidence type="ECO:0000256" key="6">
    <source>
        <dbReference type="ARBA" id="ARBA00023136"/>
    </source>
</evidence>
<evidence type="ECO:0000256" key="5">
    <source>
        <dbReference type="ARBA" id="ARBA00022989"/>
    </source>
</evidence>
<evidence type="ECO:0000256" key="7">
    <source>
        <dbReference type="RuleBase" id="RU003827"/>
    </source>
</evidence>
<dbReference type="Proteomes" id="UP001165289">
    <property type="component" value="Unassembled WGS sequence"/>
</dbReference>
<dbReference type="GO" id="GO:0016020">
    <property type="term" value="C:membrane"/>
    <property type="evidence" value="ECO:0007669"/>
    <property type="project" value="UniProtKB-SubCell"/>
</dbReference>
<evidence type="ECO:0000256" key="8">
    <source>
        <dbReference type="SAM" id="Phobius"/>
    </source>
</evidence>
<name>A0AAV7JCB5_9METZ</name>
<evidence type="ECO:0000256" key="9">
    <source>
        <dbReference type="SAM" id="SignalP"/>
    </source>
</evidence>
<dbReference type="EMBL" id="JAKMXF010000354">
    <property type="protein sequence ID" value="KAI6646409.1"/>
    <property type="molecule type" value="Genomic_DNA"/>
</dbReference>
<protein>
    <submittedName>
        <fullName evidence="11">Transmembrane emp24 domain-containing protein eca-like</fullName>
    </submittedName>
</protein>
<dbReference type="PROSITE" id="PS50866">
    <property type="entry name" value="GOLD"/>
    <property type="match status" value="1"/>
</dbReference>
<dbReference type="Pfam" id="PF01105">
    <property type="entry name" value="EMP24_GP25L"/>
    <property type="match status" value="1"/>
</dbReference>
<feature type="domain" description="GOLD" evidence="10">
    <location>
        <begin position="29"/>
        <end position="125"/>
    </location>
</feature>
<feature type="signal peptide" evidence="9">
    <location>
        <begin position="1"/>
        <end position="19"/>
    </location>
</feature>
<dbReference type="PANTHER" id="PTHR22811">
    <property type="entry name" value="TRANSMEMBRANE EMP24 DOMAIN-CONTAINING PROTEIN"/>
    <property type="match status" value="1"/>
</dbReference>
<keyword evidence="6 8" id="KW-0472">Membrane</keyword>
<proteinExistence type="inferred from homology"/>